<accession>A0ABX7IGY0</accession>
<feature type="transmembrane region" description="Helical" evidence="1">
    <location>
        <begin position="20"/>
        <end position="50"/>
    </location>
</feature>
<evidence type="ECO:0000313" key="2">
    <source>
        <dbReference type="EMBL" id="QRV02391.1"/>
    </source>
</evidence>
<sequence length="51" mass="5419">MSENPTETWAWAPVILLTTAAIQYSGVTIAIGLFSSVAVIAVVWGVPFLAR</sequence>
<protein>
    <submittedName>
        <fullName evidence="2">Uncharacterized protein</fullName>
    </submittedName>
</protein>
<keyword evidence="1" id="KW-0812">Transmembrane</keyword>
<keyword evidence="1" id="KW-1133">Transmembrane helix</keyword>
<keyword evidence="1" id="KW-0472">Membrane</keyword>
<dbReference type="RefSeq" id="WP_204424822.1">
    <property type="nucleotide sequence ID" value="NZ_CP070228.1"/>
</dbReference>
<dbReference type="EMBL" id="CP070228">
    <property type="protein sequence ID" value="QRV02391.1"/>
    <property type="molecule type" value="Genomic_DNA"/>
</dbReference>
<organism evidence="2 3">
    <name type="scientific">Arcanobacterium phocisimile</name>
    <dbReference type="NCBI Taxonomy" id="1302235"/>
    <lineage>
        <taxon>Bacteria</taxon>
        <taxon>Bacillati</taxon>
        <taxon>Actinomycetota</taxon>
        <taxon>Actinomycetes</taxon>
        <taxon>Actinomycetales</taxon>
        <taxon>Actinomycetaceae</taxon>
        <taxon>Arcanobacterium</taxon>
    </lineage>
</organism>
<proteinExistence type="predicted"/>
<keyword evidence="3" id="KW-1185">Reference proteome</keyword>
<evidence type="ECO:0000256" key="1">
    <source>
        <dbReference type="SAM" id="Phobius"/>
    </source>
</evidence>
<evidence type="ECO:0000313" key="3">
    <source>
        <dbReference type="Proteomes" id="UP000602653"/>
    </source>
</evidence>
<name>A0ABX7IGY0_9ACTO</name>
<gene>
    <name evidence="2" type="ORF">JTE88_01120</name>
</gene>
<dbReference type="Proteomes" id="UP000602653">
    <property type="component" value="Chromosome"/>
</dbReference>
<reference evidence="2 3" key="1">
    <citation type="submission" date="2021-02" db="EMBL/GenBank/DDBJ databases">
        <title>Complete Genome Sequence of Arcanobacterium phocisimile strain DSM 26142T from a harbour seal.</title>
        <authorList>
            <person name="Borowiak M."/>
            <person name="Alssahen M."/>
            <person name="Malorny B."/>
            <person name="Laemmler C."/>
            <person name="Siebert U."/>
            <person name="Ploetz M."/>
            <person name="Abdulmawjood A."/>
        </authorList>
    </citation>
    <scope>NUCLEOTIDE SEQUENCE [LARGE SCALE GENOMIC DNA]</scope>
    <source>
        <strain evidence="2 3">DSM 26142</strain>
    </source>
</reference>